<evidence type="ECO:0000313" key="2">
    <source>
        <dbReference type="EMBL" id="CAA7392126.1"/>
    </source>
</evidence>
<evidence type="ECO:0000313" key="3">
    <source>
        <dbReference type="Proteomes" id="UP000663760"/>
    </source>
</evidence>
<name>A0A7I8IFY1_SPIIN</name>
<gene>
    <name evidence="1" type="ORF">SI7747_02003081</name>
    <name evidence="2" type="ORF">SI8410_02003305</name>
</gene>
<evidence type="ECO:0000313" key="1">
    <source>
        <dbReference type="EMBL" id="CAA2616868.1"/>
    </source>
</evidence>
<sequence>MLEFRTNAGFDGARRVTEKLLSMRATSDIFGLSDGSLWMHNKPMWMHRMTSCLGHWRDILSACDPTSVPMGLIHAEELGEAKVRDLWVHPRVFVKIDKPSSNSFYKLVSPLPKSELFRKISNIFLWILLTFHIVEDSLSGNPFGILLLK</sequence>
<dbReference type="EMBL" id="LR743589">
    <property type="protein sequence ID" value="CAA2616868.1"/>
    <property type="molecule type" value="Genomic_DNA"/>
</dbReference>
<proteinExistence type="predicted"/>
<accession>A0A7I8IFY1</accession>
<dbReference type="EMBL" id="LR746265">
    <property type="protein sequence ID" value="CAA7392126.1"/>
    <property type="molecule type" value="Genomic_DNA"/>
</dbReference>
<organism evidence="1">
    <name type="scientific">Spirodela intermedia</name>
    <name type="common">Intermediate duckweed</name>
    <dbReference type="NCBI Taxonomy" id="51605"/>
    <lineage>
        <taxon>Eukaryota</taxon>
        <taxon>Viridiplantae</taxon>
        <taxon>Streptophyta</taxon>
        <taxon>Embryophyta</taxon>
        <taxon>Tracheophyta</taxon>
        <taxon>Spermatophyta</taxon>
        <taxon>Magnoliopsida</taxon>
        <taxon>Liliopsida</taxon>
        <taxon>Araceae</taxon>
        <taxon>Lemnoideae</taxon>
        <taxon>Spirodela</taxon>
    </lineage>
</organism>
<protein>
    <submittedName>
        <fullName evidence="1">Uncharacterized protein</fullName>
    </submittedName>
</protein>
<dbReference type="AlphaFoldDB" id="A0A7I8IFY1"/>
<reference evidence="1" key="1">
    <citation type="submission" date="2019-12" db="EMBL/GenBank/DDBJ databases">
        <authorList>
            <person name="Scholz U."/>
            <person name="Mascher M."/>
            <person name="Fiebig A."/>
        </authorList>
    </citation>
    <scope>NUCLEOTIDE SEQUENCE</scope>
</reference>
<keyword evidence="3" id="KW-1185">Reference proteome</keyword>
<dbReference type="Proteomes" id="UP000663760">
    <property type="component" value="Chromosome 2"/>
</dbReference>